<accession>A0A699SY66</accession>
<dbReference type="InterPro" id="IPR032567">
    <property type="entry name" value="RTL1-rel"/>
</dbReference>
<keyword evidence="1" id="KW-0695">RNA-directed DNA polymerase</keyword>
<gene>
    <name evidence="1" type="ORF">Tci_874230</name>
</gene>
<proteinExistence type="predicted"/>
<feature type="non-terminal residue" evidence="1">
    <location>
        <position position="1"/>
    </location>
</feature>
<keyword evidence="1" id="KW-0548">Nucleotidyltransferase</keyword>
<dbReference type="AlphaFoldDB" id="A0A699SY66"/>
<dbReference type="SUPFAM" id="SSF56672">
    <property type="entry name" value="DNA/RNA polymerases"/>
    <property type="match status" value="1"/>
</dbReference>
<dbReference type="PANTHER" id="PTHR15503">
    <property type="entry name" value="LDOC1 RELATED"/>
    <property type="match status" value="1"/>
</dbReference>
<sequence length="80" mass="9087">LYLAQVTEKEPAEKRFKDVPVIRDFPEVFPTDLPGLPPPRQVDFWIDIVLGAAPMARAPYQLAPSKIKELAEQLQELSEK</sequence>
<evidence type="ECO:0000313" key="1">
    <source>
        <dbReference type="EMBL" id="GFD02261.1"/>
    </source>
</evidence>
<organism evidence="1">
    <name type="scientific">Tanacetum cinerariifolium</name>
    <name type="common">Dalmatian daisy</name>
    <name type="synonym">Chrysanthemum cinerariifolium</name>
    <dbReference type="NCBI Taxonomy" id="118510"/>
    <lineage>
        <taxon>Eukaryota</taxon>
        <taxon>Viridiplantae</taxon>
        <taxon>Streptophyta</taxon>
        <taxon>Embryophyta</taxon>
        <taxon>Tracheophyta</taxon>
        <taxon>Spermatophyta</taxon>
        <taxon>Magnoliopsida</taxon>
        <taxon>eudicotyledons</taxon>
        <taxon>Gunneridae</taxon>
        <taxon>Pentapetalae</taxon>
        <taxon>asterids</taxon>
        <taxon>campanulids</taxon>
        <taxon>Asterales</taxon>
        <taxon>Asteraceae</taxon>
        <taxon>Asteroideae</taxon>
        <taxon>Anthemideae</taxon>
        <taxon>Anthemidinae</taxon>
        <taxon>Tanacetum</taxon>
    </lineage>
</organism>
<comment type="caution">
    <text evidence="1">The sequence shown here is derived from an EMBL/GenBank/DDBJ whole genome shotgun (WGS) entry which is preliminary data.</text>
</comment>
<dbReference type="EMBL" id="BKCJ011196847">
    <property type="protein sequence ID" value="GFD02261.1"/>
    <property type="molecule type" value="Genomic_DNA"/>
</dbReference>
<dbReference type="PANTHER" id="PTHR15503:SF45">
    <property type="entry name" value="RNA-DIRECTED DNA POLYMERASE HOMOLOG"/>
    <property type="match status" value="1"/>
</dbReference>
<dbReference type="GO" id="GO:0003964">
    <property type="term" value="F:RNA-directed DNA polymerase activity"/>
    <property type="evidence" value="ECO:0007669"/>
    <property type="project" value="UniProtKB-KW"/>
</dbReference>
<reference evidence="1" key="1">
    <citation type="journal article" date="2019" name="Sci. Rep.">
        <title>Draft genome of Tanacetum cinerariifolium, the natural source of mosquito coil.</title>
        <authorList>
            <person name="Yamashiro T."/>
            <person name="Shiraishi A."/>
            <person name="Satake H."/>
            <person name="Nakayama K."/>
        </authorList>
    </citation>
    <scope>NUCLEOTIDE SEQUENCE</scope>
</reference>
<keyword evidence="1" id="KW-0808">Transferase</keyword>
<dbReference type="InterPro" id="IPR043502">
    <property type="entry name" value="DNA/RNA_pol_sf"/>
</dbReference>
<name>A0A699SY66_TANCI</name>
<protein>
    <submittedName>
        <fullName evidence="1">Reverse transcriptase domain-containing protein</fullName>
    </submittedName>
</protein>